<accession>A0ABS9L860</accession>
<gene>
    <name evidence="3" type="ORF">LVY72_13005</name>
</gene>
<protein>
    <submittedName>
        <fullName evidence="3">DUF4126 domain-containing protein</fullName>
    </submittedName>
</protein>
<dbReference type="InterPro" id="IPR025196">
    <property type="entry name" value="DUF4126"/>
</dbReference>
<feature type="transmembrane region" description="Helical" evidence="1">
    <location>
        <begin position="110"/>
        <end position="127"/>
    </location>
</feature>
<feature type="transmembrane region" description="Helical" evidence="1">
    <location>
        <begin position="6"/>
        <end position="27"/>
    </location>
</feature>
<keyword evidence="1" id="KW-0812">Transmembrane</keyword>
<keyword evidence="1" id="KW-1133">Transmembrane helix</keyword>
<feature type="transmembrane region" description="Helical" evidence="1">
    <location>
        <begin position="156"/>
        <end position="181"/>
    </location>
</feature>
<dbReference type="RefSeq" id="WP_237821506.1">
    <property type="nucleotide sequence ID" value="NZ_JAKLTQ010000009.1"/>
</dbReference>
<comment type="caution">
    <text evidence="3">The sequence shown here is derived from an EMBL/GenBank/DDBJ whole genome shotgun (WGS) entry which is preliminary data.</text>
</comment>
<sequence length="193" mass="20196">MEFLTGVGLSSAAGLNAYIPMLILGLLDRYTGLVQLPPAWAWLSNGWVLAILGALLAVEIVADKVPVLDSINDWLQTVVRPAAGGIVFSSGVSSETVRVADPDSFFGSNQWIPVAIGIGIALAVHLVKMTMRPVLNATTAGTAAPVVSTAEDAVSAGLSFVAVLLPVLVLVGLAALGMVLFRTYRRFRRRAAA</sequence>
<reference evidence="3" key="1">
    <citation type="submission" date="2022-01" db="EMBL/GenBank/DDBJ databases">
        <authorList>
            <person name="Jo J.-H."/>
            <person name="Im W.-T."/>
        </authorList>
    </citation>
    <scope>NUCLEOTIDE SEQUENCE</scope>
    <source>
        <strain evidence="3">I2-34</strain>
    </source>
</reference>
<feature type="transmembrane region" description="Helical" evidence="1">
    <location>
        <begin position="39"/>
        <end position="62"/>
    </location>
</feature>
<keyword evidence="1" id="KW-0472">Membrane</keyword>
<evidence type="ECO:0000259" key="2">
    <source>
        <dbReference type="Pfam" id="PF13548"/>
    </source>
</evidence>
<keyword evidence="4" id="KW-1185">Reference proteome</keyword>
<feature type="domain" description="DUF4126" evidence="2">
    <location>
        <begin position="4"/>
        <end position="186"/>
    </location>
</feature>
<proteinExistence type="predicted"/>
<evidence type="ECO:0000313" key="3">
    <source>
        <dbReference type="EMBL" id="MCG2622820.1"/>
    </source>
</evidence>
<evidence type="ECO:0000313" key="4">
    <source>
        <dbReference type="Proteomes" id="UP001165368"/>
    </source>
</evidence>
<organism evidence="3 4">
    <name type="scientific">Arthrobacter hankyongi</name>
    <dbReference type="NCBI Taxonomy" id="2904801"/>
    <lineage>
        <taxon>Bacteria</taxon>
        <taxon>Bacillati</taxon>
        <taxon>Actinomycetota</taxon>
        <taxon>Actinomycetes</taxon>
        <taxon>Micrococcales</taxon>
        <taxon>Micrococcaceae</taxon>
        <taxon>Arthrobacter</taxon>
    </lineage>
</organism>
<evidence type="ECO:0000256" key="1">
    <source>
        <dbReference type="SAM" id="Phobius"/>
    </source>
</evidence>
<dbReference type="Pfam" id="PF13548">
    <property type="entry name" value="DUF4126"/>
    <property type="match status" value="1"/>
</dbReference>
<dbReference type="Proteomes" id="UP001165368">
    <property type="component" value="Unassembled WGS sequence"/>
</dbReference>
<name>A0ABS9L860_9MICC</name>
<dbReference type="EMBL" id="JAKLTQ010000009">
    <property type="protein sequence ID" value="MCG2622820.1"/>
    <property type="molecule type" value="Genomic_DNA"/>
</dbReference>